<dbReference type="AlphaFoldDB" id="A0A0A8YTH5"/>
<dbReference type="EMBL" id="GBRH01272018">
    <property type="protein sequence ID" value="JAD25877.1"/>
    <property type="molecule type" value="Transcribed_RNA"/>
</dbReference>
<evidence type="ECO:0000313" key="1">
    <source>
        <dbReference type="EMBL" id="JAD25877.1"/>
    </source>
</evidence>
<accession>A0A0A8YTH5</accession>
<organism evidence="1">
    <name type="scientific">Arundo donax</name>
    <name type="common">Giant reed</name>
    <name type="synonym">Donax arundinaceus</name>
    <dbReference type="NCBI Taxonomy" id="35708"/>
    <lineage>
        <taxon>Eukaryota</taxon>
        <taxon>Viridiplantae</taxon>
        <taxon>Streptophyta</taxon>
        <taxon>Embryophyta</taxon>
        <taxon>Tracheophyta</taxon>
        <taxon>Spermatophyta</taxon>
        <taxon>Magnoliopsida</taxon>
        <taxon>Liliopsida</taxon>
        <taxon>Poales</taxon>
        <taxon>Poaceae</taxon>
        <taxon>PACMAD clade</taxon>
        <taxon>Arundinoideae</taxon>
        <taxon>Arundineae</taxon>
        <taxon>Arundo</taxon>
    </lineage>
</organism>
<reference evidence="1" key="1">
    <citation type="submission" date="2014-09" db="EMBL/GenBank/DDBJ databases">
        <authorList>
            <person name="Magalhaes I.L.F."/>
            <person name="Oliveira U."/>
            <person name="Santos F.R."/>
            <person name="Vidigal T.H.D.A."/>
            <person name="Brescovit A.D."/>
            <person name="Santos A.J."/>
        </authorList>
    </citation>
    <scope>NUCLEOTIDE SEQUENCE</scope>
    <source>
        <tissue evidence="1">Shoot tissue taken approximately 20 cm above the soil surface</tissue>
    </source>
</reference>
<sequence length="215" mass="23371">MIKLNLPLAQQHSTLKMDKELQLWRSVRRWFPLLPRRRPWRNPQKWLWEACTWCAPSTSPELPMKPFHPSRVVSPLRLARSRLGHGRRQPCRGPVLAHAELALARVVPAVDRAAATLPVACAALARAALLLARTAVAPVFADHAAFPVACATAAPASADRAAPTVHHALAARETRADLVAAVVGEEDLDPVGSKVVLDLHGQAQAEGHLHSRAGH</sequence>
<proteinExistence type="predicted"/>
<reference evidence="1" key="2">
    <citation type="journal article" date="2015" name="Data Brief">
        <title>Shoot transcriptome of the giant reed, Arundo donax.</title>
        <authorList>
            <person name="Barrero R.A."/>
            <person name="Guerrero F.D."/>
            <person name="Moolhuijzen P."/>
            <person name="Goolsby J.A."/>
            <person name="Tidwell J."/>
            <person name="Bellgard S.E."/>
            <person name="Bellgard M.I."/>
        </authorList>
    </citation>
    <scope>NUCLEOTIDE SEQUENCE</scope>
    <source>
        <tissue evidence="1">Shoot tissue taken approximately 20 cm above the soil surface</tissue>
    </source>
</reference>
<name>A0A0A8YTH5_ARUDO</name>
<protein>
    <submittedName>
        <fullName evidence="1">Uncharacterized protein</fullName>
    </submittedName>
</protein>